<proteinExistence type="predicted"/>
<organism evidence="1 2">
    <name type="scientific">Austropuccinia psidii MF-1</name>
    <dbReference type="NCBI Taxonomy" id="1389203"/>
    <lineage>
        <taxon>Eukaryota</taxon>
        <taxon>Fungi</taxon>
        <taxon>Dikarya</taxon>
        <taxon>Basidiomycota</taxon>
        <taxon>Pucciniomycotina</taxon>
        <taxon>Pucciniomycetes</taxon>
        <taxon>Pucciniales</taxon>
        <taxon>Sphaerophragmiaceae</taxon>
        <taxon>Austropuccinia</taxon>
    </lineage>
</organism>
<evidence type="ECO:0000313" key="2">
    <source>
        <dbReference type="Proteomes" id="UP000765509"/>
    </source>
</evidence>
<dbReference type="EMBL" id="AVOT02012409">
    <property type="protein sequence ID" value="MBW0494116.1"/>
    <property type="molecule type" value="Genomic_DNA"/>
</dbReference>
<evidence type="ECO:0000313" key="1">
    <source>
        <dbReference type="EMBL" id="MBW0494116.1"/>
    </source>
</evidence>
<reference evidence="1" key="1">
    <citation type="submission" date="2021-03" db="EMBL/GenBank/DDBJ databases">
        <title>Draft genome sequence of rust myrtle Austropuccinia psidii MF-1, a brazilian biotype.</title>
        <authorList>
            <person name="Quecine M.C."/>
            <person name="Pachon D.M.R."/>
            <person name="Bonatelli M.L."/>
            <person name="Correr F.H."/>
            <person name="Franceschini L.M."/>
            <person name="Leite T.F."/>
            <person name="Margarido G.R.A."/>
            <person name="Almeida C.A."/>
            <person name="Ferrarezi J.A."/>
            <person name="Labate C.A."/>
        </authorList>
    </citation>
    <scope>NUCLEOTIDE SEQUENCE</scope>
    <source>
        <strain evidence="1">MF-1</strain>
    </source>
</reference>
<gene>
    <name evidence="1" type="ORF">O181_033831</name>
</gene>
<name>A0A9Q3CZI0_9BASI</name>
<protein>
    <submittedName>
        <fullName evidence="1">Uncharacterized protein</fullName>
    </submittedName>
</protein>
<keyword evidence="2" id="KW-1185">Reference proteome</keyword>
<sequence length="81" mass="8760">MPLTLCISLRLAVPSRHASNAAYNPYACSSLPTCLRHRLPSLRSPSALPTCLQHCLPSLRLQCTPDMPPTPLNILTLAVPS</sequence>
<dbReference type="AlphaFoldDB" id="A0A9Q3CZI0"/>
<comment type="caution">
    <text evidence="1">The sequence shown here is derived from an EMBL/GenBank/DDBJ whole genome shotgun (WGS) entry which is preliminary data.</text>
</comment>
<accession>A0A9Q3CZI0</accession>
<dbReference type="Proteomes" id="UP000765509">
    <property type="component" value="Unassembled WGS sequence"/>
</dbReference>